<reference evidence="2 3" key="1">
    <citation type="submission" date="2020-05" db="EMBL/GenBank/DDBJ databases">
        <title>Distinct polysaccharide utilization as determinants for interspecies competition between intestinal Prevotella spp.</title>
        <authorList>
            <person name="Galvez E.J.C."/>
            <person name="Iljazovic A."/>
            <person name="Strowig T."/>
        </authorList>
    </citation>
    <scope>NUCLEOTIDE SEQUENCE [LARGE SCALE GENOMIC DNA]</scope>
    <source>
        <strain evidence="2 3">PMUR</strain>
    </source>
</reference>
<dbReference type="Gene3D" id="2.60.120.200">
    <property type="match status" value="1"/>
</dbReference>
<keyword evidence="3" id="KW-1185">Reference proteome</keyword>
<sequence>MNKTLRYSLLSMLMLICGMAGAQVTVTFDATTDKAGTAEAAKNVKMEKDGISITVGEGILGNGKEYRCYKSQTMTVESALGNIMRIEVTCTANGTAKYGPGCFTVNGGSYSYSDKIGTWTGDAASVVFTASSNQVRMTKIEVTYLPSGTVAKKNAGLKFSETNVTAVLGEAFTAPTLTKETTADVVYSSGDANVATVDAQTGVVSLVGAGVVVIEAKTAENDEFAAGTASYELKVLEPVKTEVNEPYTESFELGIGSFTLDNVSLGEGLSYVWKHDDKFKYMKASAYVSGKNIASESWLVSPWIVLSSAEVVRTLSFDQCVSKYFADVTNEATLWIKEDGGDWKQFVITYPEIPEGKSFSEFEKQSVSLAGYEGKKIKVGFKYVSSDKAAGTWEIKNFSVGSGSSDVSGITADKAADKTIYNLAGQRLEKLQKGINIVGGKKIIVK</sequence>
<name>A0ABX2AIH1_9BACT</name>
<evidence type="ECO:0000256" key="1">
    <source>
        <dbReference type="SAM" id="SignalP"/>
    </source>
</evidence>
<protein>
    <recommendedName>
        <fullName evidence="4">BIG2 domain-containing protein</fullName>
    </recommendedName>
</protein>
<feature type="signal peptide" evidence="1">
    <location>
        <begin position="1"/>
        <end position="22"/>
    </location>
</feature>
<gene>
    <name evidence="2" type="ORF">HPS56_00405</name>
</gene>
<feature type="chain" id="PRO_5046482805" description="BIG2 domain-containing protein" evidence="1">
    <location>
        <begin position="23"/>
        <end position="446"/>
    </location>
</feature>
<accession>A0ABX2AIH1</accession>
<evidence type="ECO:0008006" key="4">
    <source>
        <dbReference type="Google" id="ProtNLM"/>
    </source>
</evidence>
<organism evidence="2 3">
    <name type="scientific">Xylanibacter muris</name>
    <dbReference type="NCBI Taxonomy" id="2736290"/>
    <lineage>
        <taxon>Bacteria</taxon>
        <taxon>Pseudomonadati</taxon>
        <taxon>Bacteroidota</taxon>
        <taxon>Bacteroidia</taxon>
        <taxon>Bacteroidales</taxon>
        <taxon>Prevotellaceae</taxon>
        <taxon>Xylanibacter</taxon>
    </lineage>
</organism>
<dbReference type="EMBL" id="JABKKF010000001">
    <property type="protein sequence ID" value="NPD90833.1"/>
    <property type="molecule type" value="Genomic_DNA"/>
</dbReference>
<dbReference type="Gene3D" id="2.60.40.1080">
    <property type="match status" value="1"/>
</dbReference>
<keyword evidence="1" id="KW-0732">Signal</keyword>
<dbReference type="RefSeq" id="WP_172272158.1">
    <property type="nucleotide sequence ID" value="NZ_CASGMU010000001.1"/>
</dbReference>
<dbReference type="InterPro" id="IPR008964">
    <property type="entry name" value="Invasin/intimin_cell_adhesion"/>
</dbReference>
<proteinExistence type="predicted"/>
<comment type="caution">
    <text evidence="2">The sequence shown here is derived from an EMBL/GenBank/DDBJ whole genome shotgun (WGS) entry which is preliminary data.</text>
</comment>
<dbReference type="Proteomes" id="UP000714420">
    <property type="component" value="Unassembled WGS sequence"/>
</dbReference>
<dbReference type="SUPFAM" id="SSF49373">
    <property type="entry name" value="Invasin/intimin cell-adhesion fragments"/>
    <property type="match status" value="1"/>
</dbReference>
<dbReference type="NCBIfam" id="NF038128">
    <property type="entry name" value="choice_anch_J"/>
    <property type="match status" value="1"/>
</dbReference>
<evidence type="ECO:0000313" key="2">
    <source>
        <dbReference type="EMBL" id="NPD90833.1"/>
    </source>
</evidence>
<evidence type="ECO:0000313" key="3">
    <source>
        <dbReference type="Proteomes" id="UP000714420"/>
    </source>
</evidence>